<evidence type="ECO:0000256" key="1">
    <source>
        <dbReference type="ARBA" id="ARBA00004829"/>
    </source>
</evidence>
<evidence type="ECO:0000313" key="8">
    <source>
        <dbReference type="Proteomes" id="UP000230000"/>
    </source>
</evidence>
<dbReference type="PANTHER" id="PTHR43734">
    <property type="entry name" value="PHYTOENE DESATURASE"/>
    <property type="match status" value="1"/>
</dbReference>
<dbReference type="GO" id="GO:0016491">
    <property type="term" value="F:oxidoreductase activity"/>
    <property type="evidence" value="ECO:0007669"/>
    <property type="project" value="UniProtKB-KW"/>
</dbReference>
<evidence type="ECO:0000256" key="4">
    <source>
        <dbReference type="ARBA" id="ARBA00023002"/>
    </source>
</evidence>
<dbReference type="InterPro" id="IPR014105">
    <property type="entry name" value="Carotenoid/retinoid_OxRdtase"/>
</dbReference>
<gene>
    <name evidence="7" type="ORF">BXY57_0444</name>
</gene>
<dbReference type="EMBL" id="PGFG01000001">
    <property type="protein sequence ID" value="PJJ74879.1"/>
    <property type="molecule type" value="Genomic_DNA"/>
</dbReference>
<evidence type="ECO:0000313" key="7">
    <source>
        <dbReference type="EMBL" id="PJJ74879.1"/>
    </source>
</evidence>
<sequence length="493" mass="56082">MAKRISIIGSGFAGLAASCFLAREGFEVEVFEALDGPGGRAGFWEADGFRFDMGPSWYWMPDIFERFFQQFQHQPSDFYQLIRLDPSYRIFWEDGFTDIPADYEALAALFESWEPGSSRALQQYLKEAAWKYEVGMKKFAYKPGLSWMEFVDRDVWQALGKLDLLHSIHHHVARHFSHPRIRQIMEFPVLFLGALPQHTPALYSLMNYADIMLGTWYPMGGIYRVVEALYALAQTCGVKFHFRTPVQHIRVKGKKAVGLVTANGEANADAVLATADYHHVEQQLLPAEVRQYRETYWQTRQLSPSCLLYYLGINRRVSGLLHHNLFFDADFDRHAADIYTHPAWPMRPLFYVCAPSITDPGVAPPENENLFILIPVAAGLKGDDEPRREAYLQQVLNRISYFTGTDLSSHISYCKTFGPTDFVNRYHAYKGNAYGLANTLRQTAVLKPRMRSRQVKNLFFAGQLTAPGPGMPPALISGELAATLATNYLHKLL</sequence>
<protein>
    <submittedName>
        <fullName evidence="7">Phytoene desaturase</fullName>
    </submittedName>
</protein>
<dbReference type="InterPro" id="IPR036188">
    <property type="entry name" value="FAD/NAD-bd_sf"/>
</dbReference>
<dbReference type="PANTHER" id="PTHR43734:SF1">
    <property type="entry name" value="PHYTOENE DESATURASE"/>
    <property type="match status" value="1"/>
</dbReference>
<comment type="caution">
    <text evidence="7">The sequence shown here is derived from an EMBL/GenBank/DDBJ whole genome shotgun (WGS) entry which is preliminary data.</text>
</comment>
<dbReference type="GO" id="GO:0016117">
    <property type="term" value="P:carotenoid biosynthetic process"/>
    <property type="evidence" value="ECO:0007669"/>
    <property type="project" value="UniProtKB-KW"/>
</dbReference>
<comment type="pathway">
    <text evidence="1 5">Carotenoid biosynthesis.</text>
</comment>
<reference evidence="7 8" key="1">
    <citation type="submission" date="2017-11" db="EMBL/GenBank/DDBJ databases">
        <title>Genomic Encyclopedia of Archaeal and Bacterial Type Strains, Phase II (KMG-II): From Individual Species to Whole Genera.</title>
        <authorList>
            <person name="Goeker M."/>
        </authorList>
    </citation>
    <scope>NUCLEOTIDE SEQUENCE [LARGE SCALE GENOMIC DNA]</scope>
    <source>
        <strain evidence="7 8">DSM 27268</strain>
    </source>
</reference>
<proteinExistence type="inferred from homology"/>
<dbReference type="RefSeq" id="WP_100313559.1">
    <property type="nucleotide sequence ID" value="NZ_PGFG01000001.1"/>
</dbReference>
<dbReference type="NCBIfam" id="TIGR02734">
    <property type="entry name" value="crtI_fam"/>
    <property type="match status" value="1"/>
</dbReference>
<dbReference type="Gene3D" id="3.50.50.60">
    <property type="entry name" value="FAD/NAD(P)-binding domain"/>
    <property type="match status" value="2"/>
</dbReference>
<dbReference type="InterPro" id="IPR002937">
    <property type="entry name" value="Amino_oxidase"/>
</dbReference>
<evidence type="ECO:0000256" key="5">
    <source>
        <dbReference type="RuleBase" id="RU362075"/>
    </source>
</evidence>
<comment type="similarity">
    <text evidence="2 5">Belongs to the carotenoid/retinoid oxidoreductase family.</text>
</comment>
<evidence type="ECO:0000259" key="6">
    <source>
        <dbReference type="Pfam" id="PF01593"/>
    </source>
</evidence>
<keyword evidence="8" id="KW-1185">Reference proteome</keyword>
<dbReference type="PROSITE" id="PS51257">
    <property type="entry name" value="PROKAR_LIPOPROTEIN"/>
    <property type="match status" value="1"/>
</dbReference>
<keyword evidence="4 5" id="KW-0560">Oxidoreductase</keyword>
<accession>A0A2M9CSL5</accession>
<evidence type="ECO:0000256" key="2">
    <source>
        <dbReference type="ARBA" id="ARBA00006046"/>
    </source>
</evidence>
<keyword evidence="3 5" id="KW-0125">Carotenoid biosynthesis</keyword>
<name>A0A2M9CSL5_9BACT</name>
<dbReference type="Proteomes" id="UP000230000">
    <property type="component" value="Unassembled WGS sequence"/>
</dbReference>
<organism evidence="7 8">
    <name type="scientific">Thermoflavifilum aggregans</name>
    <dbReference type="NCBI Taxonomy" id="454188"/>
    <lineage>
        <taxon>Bacteria</taxon>
        <taxon>Pseudomonadati</taxon>
        <taxon>Bacteroidota</taxon>
        <taxon>Chitinophagia</taxon>
        <taxon>Chitinophagales</taxon>
        <taxon>Chitinophagaceae</taxon>
        <taxon>Thermoflavifilum</taxon>
    </lineage>
</organism>
<evidence type="ECO:0000256" key="3">
    <source>
        <dbReference type="ARBA" id="ARBA00022746"/>
    </source>
</evidence>
<dbReference type="SUPFAM" id="SSF51905">
    <property type="entry name" value="FAD/NAD(P)-binding domain"/>
    <property type="match status" value="1"/>
</dbReference>
<dbReference type="Pfam" id="PF01593">
    <property type="entry name" value="Amino_oxidase"/>
    <property type="match status" value="1"/>
</dbReference>
<dbReference type="OrthoDB" id="9774675at2"/>
<feature type="domain" description="Amine oxidase" evidence="6">
    <location>
        <begin position="12"/>
        <end position="483"/>
    </location>
</feature>
<dbReference type="AlphaFoldDB" id="A0A2M9CSL5"/>